<protein>
    <submittedName>
        <fullName evidence="2">Heparinase II/III family protein</fullName>
    </submittedName>
</protein>
<dbReference type="RefSeq" id="WP_185658840.1">
    <property type="nucleotide sequence ID" value="NZ_CAWPOO010000005.1"/>
</dbReference>
<gene>
    <name evidence="2" type="ORF">H5P27_02730</name>
</gene>
<keyword evidence="3" id="KW-1185">Reference proteome</keyword>
<dbReference type="AlphaFoldDB" id="A0A7X1B5U6"/>
<dbReference type="InterPro" id="IPR008929">
    <property type="entry name" value="Chondroitin_lyas"/>
</dbReference>
<dbReference type="EMBL" id="JACHVC010000005">
    <property type="protein sequence ID" value="MBC2604950.1"/>
    <property type="molecule type" value="Genomic_DNA"/>
</dbReference>
<dbReference type="Gene3D" id="2.70.98.70">
    <property type="match status" value="1"/>
</dbReference>
<organism evidence="2 3">
    <name type="scientific">Pelagicoccus albus</name>
    <dbReference type="NCBI Taxonomy" id="415222"/>
    <lineage>
        <taxon>Bacteria</taxon>
        <taxon>Pseudomonadati</taxon>
        <taxon>Verrucomicrobiota</taxon>
        <taxon>Opitutia</taxon>
        <taxon>Puniceicoccales</taxon>
        <taxon>Pelagicoccaceae</taxon>
        <taxon>Pelagicoccus</taxon>
    </lineage>
</organism>
<keyword evidence="1" id="KW-0732">Signal</keyword>
<dbReference type="Proteomes" id="UP000526501">
    <property type="component" value="Unassembled WGS sequence"/>
</dbReference>
<dbReference type="SUPFAM" id="SSF48230">
    <property type="entry name" value="Chondroitin AC/alginate lyase"/>
    <property type="match status" value="1"/>
</dbReference>
<name>A0A7X1B5U6_9BACT</name>
<comment type="caution">
    <text evidence="2">The sequence shown here is derived from an EMBL/GenBank/DDBJ whole genome shotgun (WGS) entry which is preliminary data.</text>
</comment>
<accession>A0A7X1B5U6</accession>
<dbReference type="PANTHER" id="PTHR38045">
    <property type="entry name" value="CHROMOSOME 1, WHOLE GENOME SHOTGUN SEQUENCE"/>
    <property type="match status" value="1"/>
</dbReference>
<evidence type="ECO:0000256" key="1">
    <source>
        <dbReference type="SAM" id="SignalP"/>
    </source>
</evidence>
<sequence length="621" mass="69051">MKLIGALLLSLLISPAIPFAKAQVGAIGPFSAKKLERRLESERPRLIWRKGDERRIAAAASRDPAVAILRDEILTAAEAMLSVPVLERNQVGRRILATSRKALKRGSYLSMAWRMTGDRRYLERAEALLIAVSRFDDWNPSHFLDVAEMSLAVALTLDWCGDDLSPETRSLARDSLYEFGLKAGENPRLQEIFARDSNWNQVCNAGMVAAAIELADRDPEMAARALNRMLANLPKAMAAYAPDGAYEEGAMYWAYGTLFNVVLIDALKTGFGRTYKIEKAFGFMESADFVRLMEAPSGKYYNYYDGELELGFSEALSWFARQTGNPNYLQNEVLLDEDGFRLSAEGPDERLAPVSLLWLSHFNEKKEVELPLSWRGRGDNPLVVFRSSFDDPNALFLGAKGGKGTNHHANLDGGSFVFELDGVRWGIDLGNQSYHPLEEYYKSRGGSIWGTHQSSVRWDLLTKNNFGHSTLTVDSKLHVSRGRALLTRFDAKSKTASFNLKELFGAEVKRAMRSFQVLSDSAVKISDQLLFAEEGHEVRWQLMTVAEVKLVEGGAILRQDGKTLQVSIAQPSDGQFSVTKLDPPPHEMDKRIPNLKRLDLVAMPDVGGGPLAIEVVLGSEL</sequence>
<evidence type="ECO:0000313" key="2">
    <source>
        <dbReference type="EMBL" id="MBC2604950.1"/>
    </source>
</evidence>
<feature type="signal peptide" evidence="1">
    <location>
        <begin position="1"/>
        <end position="22"/>
    </location>
</feature>
<reference evidence="2 3" key="1">
    <citation type="submission" date="2020-07" db="EMBL/GenBank/DDBJ databases">
        <authorList>
            <person name="Feng X."/>
        </authorList>
    </citation>
    <scope>NUCLEOTIDE SEQUENCE [LARGE SCALE GENOMIC DNA]</scope>
    <source>
        <strain evidence="2 3">JCM23202</strain>
    </source>
</reference>
<feature type="chain" id="PRO_5031297774" evidence="1">
    <location>
        <begin position="23"/>
        <end position="621"/>
    </location>
</feature>
<proteinExistence type="predicted"/>
<dbReference type="Gene3D" id="1.50.10.100">
    <property type="entry name" value="Chondroitin AC/alginate lyase"/>
    <property type="match status" value="1"/>
</dbReference>
<dbReference type="PANTHER" id="PTHR38045:SF1">
    <property type="entry name" value="HEPARINASE II_III-LIKE PROTEIN"/>
    <property type="match status" value="1"/>
</dbReference>
<evidence type="ECO:0000313" key="3">
    <source>
        <dbReference type="Proteomes" id="UP000526501"/>
    </source>
</evidence>